<dbReference type="AlphaFoldDB" id="A0AAD2D2D2"/>
<proteinExistence type="predicted"/>
<feature type="compositionally biased region" description="Basic residues" evidence="2">
    <location>
        <begin position="687"/>
        <end position="697"/>
    </location>
</feature>
<feature type="compositionally biased region" description="Polar residues" evidence="2">
    <location>
        <begin position="560"/>
        <end position="575"/>
    </location>
</feature>
<feature type="compositionally biased region" description="Low complexity" evidence="2">
    <location>
        <begin position="703"/>
        <end position="730"/>
    </location>
</feature>
<evidence type="ECO:0000256" key="1">
    <source>
        <dbReference type="SAM" id="Coils"/>
    </source>
</evidence>
<feature type="compositionally biased region" description="Basic and acidic residues" evidence="2">
    <location>
        <begin position="442"/>
        <end position="451"/>
    </location>
</feature>
<accession>A0AAD2D2D2</accession>
<evidence type="ECO:0000313" key="3">
    <source>
        <dbReference type="EMBL" id="CAI2378379.1"/>
    </source>
</evidence>
<keyword evidence="1" id="KW-0175">Coiled coil</keyword>
<feature type="coiled-coil region" evidence="1">
    <location>
        <begin position="227"/>
        <end position="257"/>
    </location>
</feature>
<keyword evidence="4" id="KW-1185">Reference proteome</keyword>
<feature type="compositionally biased region" description="Basic and acidic residues" evidence="2">
    <location>
        <begin position="462"/>
        <end position="477"/>
    </location>
</feature>
<dbReference type="EMBL" id="CAMPGE010020097">
    <property type="protein sequence ID" value="CAI2378379.1"/>
    <property type="molecule type" value="Genomic_DNA"/>
</dbReference>
<feature type="compositionally biased region" description="Polar residues" evidence="2">
    <location>
        <begin position="588"/>
        <end position="598"/>
    </location>
</feature>
<feature type="region of interest" description="Disordered" evidence="2">
    <location>
        <begin position="545"/>
        <end position="730"/>
    </location>
</feature>
<comment type="caution">
    <text evidence="3">The sequence shown here is derived from an EMBL/GenBank/DDBJ whole genome shotgun (WGS) entry which is preliminary data.</text>
</comment>
<feature type="compositionally biased region" description="Basic and acidic residues" evidence="2">
    <location>
        <begin position="672"/>
        <end position="686"/>
    </location>
</feature>
<sequence length="730" mass="84084">MHACLSPIACEGASSEDNRHLRAHSMEISDGNYRFESDLTKGIRESDEGILKKITLIDPTYNLKSTQRQPKTPLPVLSQDPHSCIKLKKIKHSKNSINKRISGLSPKKVESSHIITLGSKKSMDKNIFLTPTNAQKKTNLRAFQRNVKTPTTFSKSVMNFNTEFQCLSKETLGTLKNDLKMSITKTCTNYSIQRSKRDCKISSRFLSDHEFHEKRLKIKQICKEKQRRKFLIAQEKAKQEMEELRLQQEKLKEEELMLHLSKQKAIEKRQQIQRRIEQRRLHKVSEIDRIKKWNSTSKISKFTRKKPLFQEIEEKFKNEIILPEIQERAKKLSDIKKVRGGAVNYSQIRKEGDQLIQDVKSMTLKREEKRKESMSKHSFSSKKYTNFFYNLVQEQYKNEKKERSKVKIKRETPTGLKPLQGKVKEKASDLESEIGAIQSTENADKPVKDQQNKIAIIPCDNSESKRDKSPGNQEENHLDTYPAFIEEEKHDEESPENLLEYDPLIEIADGKENSEENSQEISEKQDYDFNCIFQGINIITSSIREGDSSSGNFPFIGDPTTPSATTNPAVNNKQGSPKILKKPKKQTSRSNLPPSNKKATLRIPKPKPIKKSPVPNNTQKAAARRLRSRSVAQRSASSFQNSRPLISNNKSESKTRITEESRGKPKMQPFKVYERKQKRKIGERIKNMKVMRIKRKSRDVNASNKSKSSSKLITSQKSSQPPTSQKFPKN</sequence>
<protein>
    <submittedName>
        <fullName evidence="3">Uncharacterized protein</fullName>
    </submittedName>
</protein>
<dbReference type="Proteomes" id="UP001295684">
    <property type="component" value="Unassembled WGS sequence"/>
</dbReference>
<gene>
    <name evidence="3" type="ORF">ECRASSUSDP1_LOCUS19774</name>
</gene>
<evidence type="ECO:0000313" key="4">
    <source>
        <dbReference type="Proteomes" id="UP001295684"/>
    </source>
</evidence>
<organism evidence="3 4">
    <name type="scientific">Euplotes crassus</name>
    <dbReference type="NCBI Taxonomy" id="5936"/>
    <lineage>
        <taxon>Eukaryota</taxon>
        <taxon>Sar</taxon>
        <taxon>Alveolata</taxon>
        <taxon>Ciliophora</taxon>
        <taxon>Intramacronucleata</taxon>
        <taxon>Spirotrichea</taxon>
        <taxon>Hypotrichia</taxon>
        <taxon>Euplotida</taxon>
        <taxon>Euplotidae</taxon>
        <taxon>Moneuplotes</taxon>
    </lineage>
</organism>
<evidence type="ECO:0000256" key="2">
    <source>
        <dbReference type="SAM" id="MobiDB-lite"/>
    </source>
</evidence>
<name>A0AAD2D2D2_EUPCR</name>
<feature type="compositionally biased region" description="Basic and acidic residues" evidence="2">
    <location>
        <begin position="651"/>
        <end position="663"/>
    </location>
</feature>
<feature type="region of interest" description="Disordered" evidence="2">
    <location>
        <begin position="435"/>
        <end position="477"/>
    </location>
</feature>
<feature type="compositionally biased region" description="Polar residues" evidence="2">
    <location>
        <begin position="639"/>
        <end position="650"/>
    </location>
</feature>
<feature type="compositionally biased region" description="Low complexity" evidence="2">
    <location>
        <begin position="629"/>
        <end position="638"/>
    </location>
</feature>
<reference evidence="3" key="1">
    <citation type="submission" date="2023-07" db="EMBL/GenBank/DDBJ databases">
        <authorList>
            <consortium name="AG Swart"/>
            <person name="Singh M."/>
            <person name="Singh A."/>
            <person name="Seah K."/>
            <person name="Emmerich C."/>
        </authorList>
    </citation>
    <scope>NUCLEOTIDE SEQUENCE</scope>
    <source>
        <strain evidence="3">DP1</strain>
    </source>
</reference>